<evidence type="ECO:0000256" key="4">
    <source>
        <dbReference type="ARBA" id="ARBA00023136"/>
    </source>
</evidence>
<keyword evidence="2 7" id="KW-0812">Transmembrane</keyword>
<feature type="region of interest" description="Disordered" evidence="6">
    <location>
        <begin position="363"/>
        <end position="388"/>
    </location>
</feature>
<evidence type="ECO:0000313" key="10">
    <source>
        <dbReference type="Proteomes" id="UP000182658"/>
    </source>
</evidence>
<evidence type="ECO:0000313" key="9">
    <source>
        <dbReference type="EMBL" id="OIW26918.1"/>
    </source>
</evidence>
<protein>
    <recommendedName>
        <fullName evidence="8">Rhodopsin domain-containing protein</fullName>
    </recommendedName>
</protein>
<organism evidence="9 10">
    <name type="scientific">Coniochaeta ligniaria NRRL 30616</name>
    <dbReference type="NCBI Taxonomy" id="1408157"/>
    <lineage>
        <taxon>Eukaryota</taxon>
        <taxon>Fungi</taxon>
        <taxon>Dikarya</taxon>
        <taxon>Ascomycota</taxon>
        <taxon>Pezizomycotina</taxon>
        <taxon>Sordariomycetes</taxon>
        <taxon>Sordariomycetidae</taxon>
        <taxon>Coniochaetales</taxon>
        <taxon>Coniochaetaceae</taxon>
        <taxon>Coniochaeta</taxon>
    </lineage>
</organism>
<feature type="region of interest" description="Disordered" evidence="6">
    <location>
        <begin position="289"/>
        <end position="322"/>
    </location>
</feature>
<feature type="transmembrane region" description="Helical" evidence="7">
    <location>
        <begin position="109"/>
        <end position="133"/>
    </location>
</feature>
<dbReference type="GO" id="GO:0016020">
    <property type="term" value="C:membrane"/>
    <property type="evidence" value="ECO:0007669"/>
    <property type="project" value="UniProtKB-SubCell"/>
</dbReference>
<feature type="transmembrane region" description="Helical" evidence="7">
    <location>
        <begin position="255"/>
        <end position="274"/>
    </location>
</feature>
<dbReference type="OrthoDB" id="5401779at2759"/>
<dbReference type="InterPro" id="IPR049326">
    <property type="entry name" value="Rhodopsin_dom_fungi"/>
</dbReference>
<dbReference type="STRING" id="1408157.A0A1J7IHI2"/>
<dbReference type="InParanoid" id="A0A1J7IHI2"/>
<proteinExistence type="inferred from homology"/>
<comment type="similarity">
    <text evidence="5">Belongs to the SAT4 family.</text>
</comment>
<dbReference type="Pfam" id="PF20684">
    <property type="entry name" value="Fung_rhodopsin"/>
    <property type="match status" value="1"/>
</dbReference>
<evidence type="ECO:0000256" key="6">
    <source>
        <dbReference type="SAM" id="MobiDB-lite"/>
    </source>
</evidence>
<gene>
    <name evidence="9" type="ORF">CONLIGDRAFT_656191</name>
</gene>
<dbReference type="EMBL" id="KV875100">
    <property type="protein sequence ID" value="OIW26918.1"/>
    <property type="molecule type" value="Genomic_DNA"/>
</dbReference>
<evidence type="ECO:0000256" key="7">
    <source>
        <dbReference type="SAM" id="Phobius"/>
    </source>
</evidence>
<accession>A0A1J7IHI2</accession>
<evidence type="ECO:0000256" key="5">
    <source>
        <dbReference type="ARBA" id="ARBA00038359"/>
    </source>
</evidence>
<feature type="transmembrane region" description="Helical" evidence="7">
    <location>
        <begin position="34"/>
        <end position="54"/>
    </location>
</feature>
<sequence length="388" mass="41505">MASTSTTAEVGLMPPPDGVIPDFHRNTDLQHTLIVVYCVTFGLASLALALRLYTRAFIVKNAGLDEPIIFLAWGVSLAFFITSVKAMPAGFGRHMYDVTAIQLQGYLDLLLVLALTYIWPPTLTKLAILVLYWRINPSRIFRGCILATAVMLLGYTITFSVLFGGPCNPLATGSGVCLNNIAIAQAVLNIVTDAIIIVLPIPTIHNLNMPVKQRIQVGVILALGSAACVASIVRVSYVKAMQANPDVTWTQASAAVWSCLELNLGILCNCLALLKPFVRRHLPFLAGSSSGATTGAGKPEGNSQQSDKSFAKRSKKPWDRLAGGKHSYQLHSVGRPGDELPAGKKGIVVVDQFEVEVVYKPQKEDGLTGDGGSTDSILGPAQSGHRAI</sequence>
<evidence type="ECO:0000256" key="2">
    <source>
        <dbReference type="ARBA" id="ARBA00022692"/>
    </source>
</evidence>
<dbReference type="PANTHER" id="PTHR33048:SF129">
    <property type="entry name" value="INTEGRAL MEMBRANE PROTEIN-RELATED"/>
    <property type="match status" value="1"/>
</dbReference>
<reference evidence="9 10" key="1">
    <citation type="submission" date="2016-10" db="EMBL/GenBank/DDBJ databases">
        <title>Draft genome sequence of Coniochaeta ligniaria NRRL30616, a lignocellulolytic fungus for bioabatement of inhibitors in plant biomass hydrolysates.</title>
        <authorList>
            <consortium name="DOE Joint Genome Institute"/>
            <person name="Jimenez D.J."/>
            <person name="Hector R.E."/>
            <person name="Riley R."/>
            <person name="Sun H."/>
            <person name="Grigoriev I.V."/>
            <person name="Van Elsas J.D."/>
            <person name="Nichols N.N."/>
        </authorList>
    </citation>
    <scope>NUCLEOTIDE SEQUENCE [LARGE SCALE GENOMIC DNA]</scope>
    <source>
        <strain evidence="9 10">NRRL 30616</strain>
    </source>
</reference>
<feature type="transmembrane region" description="Helical" evidence="7">
    <location>
        <begin position="140"/>
        <end position="163"/>
    </location>
</feature>
<keyword evidence="10" id="KW-1185">Reference proteome</keyword>
<evidence type="ECO:0000256" key="1">
    <source>
        <dbReference type="ARBA" id="ARBA00004141"/>
    </source>
</evidence>
<dbReference type="AlphaFoldDB" id="A0A1J7IHI2"/>
<feature type="domain" description="Rhodopsin" evidence="8">
    <location>
        <begin position="50"/>
        <end position="280"/>
    </location>
</feature>
<dbReference type="InterPro" id="IPR052337">
    <property type="entry name" value="SAT4-like"/>
</dbReference>
<feature type="transmembrane region" description="Helical" evidence="7">
    <location>
        <begin position="183"/>
        <end position="203"/>
    </location>
</feature>
<evidence type="ECO:0000256" key="3">
    <source>
        <dbReference type="ARBA" id="ARBA00022989"/>
    </source>
</evidence>
<feature type="transmembrane region" description="Helical" evidence="7">
    <location>
        <begin position="215"/>
        <end position="235"/>
    </location>
</feature>
<comment type="subcellular location">
    <subcellularLocation>
        <location evidence="1">Membrane</location>
        <topology evidence="1">Multi-pass membrane protein</topology>
    </subcellularLocation>
</comment>
<keyword evidence="3 7" id="KW-1133">Transmembrane helix</keyword>
<dbReference type="Proteomes" id="UP000182658">
    <property type="component" value="Unassembled WGS sequence"/>
</dbReference>
<name>A0A1J7IHI2_9PEZI</name>
<feature type="transmembrane region" description="Helical" evidence="7">
    <location>
        <begin position="66"/>
        <end position="89"/>
    </location>
</feature>
<dbReference type="PANTHER" id="PTHR33048">
    <property type="entry name" value="PTH11-LIKE INTEGRAL MEMBRANE PROTEIN (AFU_ORTHOLOGUE AFUA_5G11245)"/>
    <property type="match status" value="1"/>
</dbReference>
<keyword evidence="4 7" id="KW-0472">Membrane</keyword>
<evidence type="ECO:0000259" key="8">
    <source>
        <dbReference type="Pfam" id="PF20684"/>
    </source>
</evidence>